<comment type="caution">
    <text evidence="1">The sequence shown here is derived from an EMBL/GenBank/DDBJ whole genome shotgun (WGS) entry which is preliminary data.</text>
</comment>
<evidence type="ECO:0000313" key="1">
    <source>
        <dbReference type="EMBL" id="GBM73288.1"/>
    </source>
</evidence>
<gene>
    <name evidence="1" type="ORF">AVEN_158161_1</name>
</gene>
<accession>A0A4Y2I6H5</accession>
<proteinExistence type="predicted"/>
<dbReference type="Proteomes" id="UP000499080">
    <property type="component" value="Unassembled WGS sequence"/>
</dbReference>
<reference evidence="1 2" key="1">
    <citation type="journal article" date="2019" name="Sci. Rep.">
        <title>Orb-weaving spider Araneus ventricosus genome elucidates the spidroin gene catalogue.</title>
        <authorList>
            <person name="Kono N."/>
            <person name="Nakamura H."/>
            <person name="Ohtoshi R."/>
            <person name="Moran D.A.P."/>
            <person name="Shinohara A."/>
            <person name="Yoshida Y."/>
            <person name="Fujiwara M."/>
            <person name="Mori M."/>
            <person name="Tomita M."/>
            <person name="Arakawa K."/>
        </authorList>
    </citation>
    <scope>NUCLEOTIDE SEQUENCE [LARGE SCALE GENOMIC DNA]</scope>
</reference>
<protein>
    <submittedName>
        <fullName evidence="1">Uncharacterized protein</fullName>
    </submittedName>
</protein>
<organism evidence="1 2">
    <name type="scientific">Araneus ventricosus</name>
    <name type="common">Orbweaver spider</name>
    <name type="synonym">Epeira ventricosa</name>
    <dbReference type="NCBI Taxonomy" id="182803"/>
    <lineage>
        <taxon>Eukaryota</taxon>
        <taxon>Metazoa</taxon>
        <taxon>Ecdysozoa</taxon>
        <taxon>Arthropoda</taxon>
        <taxon>Chelicerata</taxon>
        <taxon>Arachnida</taxon>
        <taxon>Araneae</taxon>
        <taxon>Araneomorphae</taxon>
        <taxon>Entelegynae</taxon>
        <taxon>Araneoidea</taxon>
        <taxon>Araneidae</taxon>
        <taxon>Araneus</taxon>
    </lineage>
</organism>
<dbReference type="AlphaFoldDB" id="A0A4Y2I6H5"/>
<dbReference type="OrthoDB" id="6515318at2759"/>
<dbReference type="EMBL" id="BGPR01002428">
    <property type="protein sequence ID" value="GBM73288.1"/>
    <property type="molecule type" value="Genomic_DNA"/>
</dbReference>
<evidence type="ECO:0000313" key="2">
    <source>
        <dbReference type="Proteomes" id="UP000499080"/>
    </source>
</evidence>
<sequence>MIANRVSDNSSGTLNRMYLQIKLFPLVHNVLPKVETTPTPWQRPEIMFVTGHGPFPSYLKRFKIRNSDSCGCENPYTMLQAACLQLHTT</sequence>
<keyword evidence="2" id="KW-1185">Reference proteome</keyword>
<name>A0A4Y2I6H5_ARAVE</name>